<proteinExistence type="predicted"/>
<organism evidence="2 3">
    <name type="scientific">Phytohabitans flavus</name>
    <dbReference type="NCBI Taxonomy" id="1076124"/>
    <lineage>
        <taxon>Bacteria</taxon>
        <taxon>Bacillati</taxon>
        <taxon>Actinomycetota</taxon>
        <taxon>Actinomycetes</taxon>
        <taxon>Micromonosporales</taxon>
        <taxon>Micromonosporaceae</taxon>
    </lineage>
</organism>
<reference evidence="2 3" key="1">
    <citation type="submission" date="2020-03" db="EMBL/GenBank/DDBJ databases">
        <title>Whole genome shotgun sequence of Phytohabitans flavus NBRC 107702.</title>
        <authorList>
            <person name="Komaki H."/>
            <person name="Tamura T."/>
        </authorList>
    </citation>
    <scope>NUCLEOTIDE SEQUENCE [LARGE SCALE GENOMIC DNA]</scope>
    <source>
        <strain evidence="2 3">NBRC 107702</strain>
    </source>
</reference>
<keyword evidence="3" id="KW-1185">Reference proteome</keyword>
<feature type="domain" description="HTH cro/C1-type" evidence="1">
    <location>
        <begin position="46"/>
        <end position="101"/>
    </location>
</feature>
<dbReference type="PROSITE" id="PS50943">
    <property type="entry name" value="HTH_CROC1"/>
    <property type="match status" value="1"/>
</dbReference>
<evidence type="ECO:0000313" key="3">
    <source>
        <dbReference type="Proteomes" id="UP000502508"/>
    </source>
</evidence>
<dbReference type="RefSeq" id="WP_173041879.1">
    <property type="nucleotide sequence ID" value="NZ_AP022870.1"/>
</dbReference>
<protein>
    <submittedName>
        <fullName evidence="2">Transcriptional regulator</fullName>
    </submittedName>
</protein>
<dbReference type="InterPro" id="IPR010982">
    <property type="entry name" value="Lambda_DNA-bd_dom_sf"/>
</dbReference>
<dbReference type="Proteomes" id="UP000502508">
    <property type="component" value="Chromosome"/>
</dbReference>
<dbReference type="SMART" id="SM00530">
    <property type="entry name" value="HTH_XRE"/>
    <property type="match status" value="1"/>
</dbReference>
<dbReference type="AlphaFoldDB" id="A0A6F8Y868"/>
<dbReference type="InterPro" id="IPR001387">
    <property type="entry name" value="Cro/C1-type_HTH"/>
</dbReference>
<dbReference type="EMBL" id="AP022870">
    <property type="protein sequence ID" value="BCB82314.1"/>
    <property type="molecule type" value="Genomic_DNA"/>
</dbReference>
<dbReference type="SUPFAM" id="SSF47413">
    <property type="entry name" value="lambda repressor-like DNA-binding domains"/>
    <property type="match status" value="1"/>
</dbReference>
<dbReference type="Pfam" id="PF01381">
    <property type="entry name" value="HTH_3"/>
    <property type="match status" value="1"/>
</dbReference>
<evidence type="ECO:0000259" key="1">
    <source>
        <dbReference type="PROSITE" id="PS50943"/>
    </source>
</evidence>
<dbReference type="Gene3D" id="1.10.260.40">
    <property type="entry name" value="lambda repressor-like DNA-binding domains"/>
    <property type="match status" value="1"/>
</dbReference>
<dbReference type="KEGG" id="pfla:Pflav_087240"/>
<evidence type="ECO:0000313" key="2">
    <source>
        <dbReference type="EMBL" id="BCB82314.1"/>
    </source>
</evidence>
<reference evidence="2 3" key="2">
    <citation type="submission" date="2020-03" db="EMBL/GenBank/DDBJ databases">
        <authorList>
            <person name="Ichikawa N."/>
            <person name="Kimura A."/>
            <person name="Kitahashi Y."/>
            <person name="Uohara A."/>
        </authorList>
    </citation>
    <scope>NUCLEOTIDE SEQUENCE [LARGE SCALE GENOMIC DNA]</scope>
    <source>
        <strain evidence="2 3">NBRC 107702</strain>
    </source>
</reference>
<dbReference type="CDD" id="cd00093">
    <property type="entry name" value="HTH_XRE"/>
    <property type="match status" value="1"/>
</dbReference>
<sequence>MSEHLSDPDARSWEDLKDELAFTEAEQAEIDAGARRFVAEARAHRLAEVRRRQHTTQVEVAKAMGVTQARVSRIEKGQLARTEVETLAAYVRALGGKLTIVAEFDDESYVLG</sequence>
<name>A0A6F8Y868_9ACTN</name>
<dbReference type="GO" id="GO:0003677">
    <property type="term" value="F:DNA binding"/>
    <property type="evidence" value="ECO:0007669"/>
    <property type="project" value="InterPro"/>
</dbReference>
<gene>
    <name evidence="2" type="ORF">Pflav_087240</name>
</gene>
<accession>A0A6F8Y868</accession>